<sequence length="237" mass="27653">MEMSNKKIPNIITRPLPNGVTYNLSTPGRVHITLPTNSTWTSGLHWHETHTEYLCLVKGSIWVQLNDRRDIFTVKKGDSAEVEVPPYTWHEWGRASLDGDDVEVVERTDPEDGDKAVFFWNLNGVILDAPKMMSNAWLARLPSRLQGLFLDLWIPLNLFVIFRYLDNVPVFLNVQKLFSVSNVDMKVRLRRIDIGVSHVVLWMASWVGWMVGLQPVQSRYTPDNEYMEWHMRQRKYK</sequence>
<dbReference type="CDD" id="cd02208">
    <property type="entry name" value="cupin_RmlC-like"/>
    <property type="match status" value="1"/>
</dbReference>
<keyword evidence="1" id="KW-0472">Membrane</keyword>
<protein>
    <submittedName>
        <fullName evidence="2">Uncharacterized protein</fullName>
    </submittedName>
</protein>
<reference evidence="2" key="1">
    <citation type="submission" date="2022-10" db="EMBL/GenBank/DDBJ databases">
        <title>Fusarium specimens isolated from Avocado Roots.</title>
        <authorList>
            <person name="Stajich J."/>
            <person name="Roper C."/>
            <person name="Heimlech-Rivalta G."/>
        </authorList>
    </citation>
    <scope>NUCLEOTIDE SEQUENCE</scope>
    <source>
        <strain evidence="2">CF00143</strain>
    </source>
</reference>
<evidence type="ECO:0000313" key="2">
    <source>
        <dbReference type="EMBL" id="KAJ4009594.1"/>
    </source>
</evidence>
<dbReference type="AlphaFoldDB" id="A0A9W8PJY0"/>
<dbReference type="Proteomes" id="UP001152130">
    <property type="component" value="Unassembled WGS sequence"/>
</dbReference>
<accession>A0A9W8PJY0</accession>
<keyword evidence="1" id="KW-0812">Transmembrane</keyword>
<evidence type="ECO:0000256" key="1">
    <source>
        <dbReference type="SAM" id="Phobius"/>
    </source>
</evidence>
<organism evidence="2 3">
    <name type="scientific">Fusarium irregulare</name>
    <dbReference type="NCBI Taxonomy" id="2494466"/>
    <lineage>
        <taxon>Eukaryota</taxon>
        <taxon>Fungi</taxon>
        <taxon>Dikarya</taxon>
        <taxon>Ascomycota</taxon>
        <taxon>Pezizomycotina</taxon>
        <taxon>Sordariomycetes</taxon>
        <taxon>Hypocreomycetidae</taxon>
        <taxon>Hypocreales</taxon>
        <taxon>Nectriaceae</taxon>
        <taxon>Fusarium</taxon>
        <taxon>Fusarium incarnatum-equiseti species complex</taxon>
    </lineage>
</organism>
<dbReference type="Gene3D" id="2.60.120.10">
    <property type="entry name" value="Jelly Rolls"/>
    <property type="match status" value="1"/>
</dbReference>
<dbReference type="InterPro" id="IPR014710">
    <property type="entry name" value="RmlC-like_jellyroll"/>
</dbReference>
<keyword evidence="3" id="KW-1185">Reference proteome</keyword>
<dbReference type="OrthoDB" id="504210at2759"/>
<keyword evidence="1" id="KW-1133">Transmembrane helix</keyword>
<gene>
    <name evidence="2" type="ORF">NW766_008713</name>
</gene>
<evidence type="ECO:0000313" key="3">
    <source>
        <dbReference type="Proteomes" id="UP001152130"/>
    </source>
</evidence>
<comment type="caution">
    <text evidence="2">The sequence shown here is derived from an EMBL/GenBank/DDBJ whole genome shotgun (WGS) entry which is preliminary data.</text>
</comment>
<feature type="transmembrane region" description="Helical" evidence="1">
    <location>
        <begin position="194"/>
        <end position="213"/>
    </location>
</feature>
<dbReference type="SUPFAM" id="SSF51182">
    <property type="entry name" value="RmlC-like cupins"/>
    <property type="match status" value="1"/>
</dbReference>
<proteinExistence type="predicted"/>
<name>A0A9W8PJY0_9HYPO</name>
<dbReference type="InterPro" id="IPR011051">
    <property type="entry name" value="RmlC_Cupin_sf"/>
</dbReference>
<dbReference type="EMBL" id="JAPDHF010000013">
    <property type="protein sequence ID" value="KAJ4009594.1"/>
    <property type="molecule type" value="Genomic_DNA"/>
</dbReference>